<accession>A0A0F7KYM1</accession>
<dbReference type="RefSeq" id="WP_046905313.1">
    <property type="nucleotide sequence ID" value="NZ_JACIJL010000008.1"/>
</dbReference>
<dbReference type="OrthoDB" id="964913at2"/>
<name>A0A0F7KYM1_9SPHN</name>
<protein>
    <submittedName>
        <fullName evidence="1">Uncharacterized protein</fullName>
    </submittedName>
</protein>
<evidence type="ECO:0000313" key="2">
    <source>
        <dbReference type="Proteomes" id="UP000034392"/>
    </source>
</evidence>
<dbReference type="EMBL" id="CP011453">
    <property type="protein sequence ID" value="AKH44342.1"/>
    <property type="molecule type" value="Genomic_DNA"/>
</dbReference>
<keyword evidence="2" id="KW-1185">Reference proteome</keyword>
<proteinExistence type="predicted"/>
<reference evidence="1" key="1">
    <citation type="submission" date="2015-08" db="EMBL/GenBank/DDBJ databases">
        <title>The complete genome of Altererythrobacter atlanticus strain 26DY36.</title>
        <authorList>
            <person name="Wu Y.-H."/>
            <person name="Cheng H."/>
            <person name="Wu X.-W."/>
        </authorList>
    </citation>
    <scope>NUCLEOTIDE SEQUENCE</scope>
    <source>
        <strain evidence="1">26DY36</strain>
        <plasmid evidence="1">unnamed</plasmid>
    </source>
</reference>
<evidence type="ECO:0000313" key="1">
    <source>
        <dbReference type="EMBL" id="AKH44342.1"/>
    </source>
</evidence>
<keyword evidence="1" id="KW-0614">Plasmid</keyword>
<organism evidence="1 2">
    <name type="scientific">Croceibacterium atlanticum</name>
    <dbReference type="NCBI Taxonomy" id="1267766"/>
    <lineage>
        <taxon>Bacteria</taxon>
        <taxon>Pseudomonadati</taxon>
        <taxon>Pseudomonadota</taxon>
        <taxon>Alphaproteobacteria</taxon>
        <taxon>Sphingomonadales</taxon>
        <taxon>Erythrobacteraceae</taxon>
        <taxon>Croceibacterium</taxon>
    </lineage>
</organism>
<geneLocation type="plasmid" evidence="1 2">
    <name>unnamed</name>
</geneLocation>
<sequence length="237" mass="25698">MAHAEIDGHGPDAWRVHDVAAGDVLNARMGPGTNYPVIDAFAHDERGLQQVTCVPLLIAAAQAKLTQAQRDALPPSWCLMRSADLSRAGWVRQRYLVGEGYEAAQRPAPAGSEAMIAGAVDLVRALYDHADRAANTGSHPLDPANAPDYFPADAVKAMQSRPLQADPLFGAQDFDGTYGDPVPDPDQPMFRGMITVKVDIVNFGQLHTALFRLRADPDQPGAPIRIFRIEHGDWSFP</sequence>
<dbReference type="AlphaFoldDB" id="A0A0F7KYM1"/>
<dbReference type="PATRIC" id="fig|1267766.3.peg.3344"/>
<dbReference type="KEGG" id="aay:WYH_03323"/>
<gene>
    <name evidence="1" type="ORF">WYH_03323</name>
</gene>
<dbReference type="Proteomes" id="UP000034392">
    <property type="component" value="Plasmid unnamed"/>
</dbReference>